<dbReference type="AlphaFoldDB" id="A0A9X2KUX4"/>
<comment type="caution">
    <text evidence="3">The sequence shown here is derived from an EMBL/GenBank/DDBJ whole genome shotgun (WGS) entry which is preliminary data.</text>
</comment>
<evidence type="ECO:0000313" key="3">
    <source>
        <dbReference type="EMBL" id="MCP9198597.1"/>
    </source>
</evidence>
<feature type="signal peptide" evidence="1">
    <location>
        <begin position="1"/>
        <end position="19"/>
    </location>
</feature>
<evidence type="ECO:0000313" key="4">
    <source>
        <dbReference type="Proteomes" id="UP001155280"/>
    </source>
</evidence>
<dbReference type="EMBL" id="JANCNS010000001">
    <property type="protein sequence ID" value="MCP9198597.1"/>
    <property type="molecule type" value="Genomic_DNA"/>
</dbReference>
<feature type="chain" id="PRO_5040945420" evidence="1">
    <location>
        <begin position="20"/>
        <end position="145"/>
    </location>
</feature>
<name>A0A9X2KUX4_9FLAO</name>
<dbReference type="SUPFAM" id="SSF54427">
    <property type="entry name" value="NTF2-like"/>
    <property type="match status" value="1"/>
</dbReference>
<evidence type="ECO:0000256" key="1">
    <source>
        <dbReference type="SAM" id="SignalP"/>
    </source>
</evidence>
<proteinExistence type="predicted"/>
<organism evidence="3 4">
    <name type="scientific">Christiangramia oceanisediminis</name>
    <dbReference type="NCBI Taxonomy" id="2920386"/>
    <lineage>
        <taxon>Bacteria</taxon>
        <taxon>Pseudomonadati</taxon>
        <taxon>Bacteroidota</taxon>
        <taxon>Flavobacteriia</taxon>
        <taxon>Flavobacteriales</taxon>
        <taxon>Flavobacteriaceae</taxon>
        <taxon>Christiangramia</taxon>
    </lineage>
</organism>
<keyword evidence="1" id="KW-0732">Signal</keyword>
<reference evidence="3" key="1">
    <citation type="submission" date="2022-07" db="EMBL/GenBank/DDBJ databases">
        <title>Gramela sediminis sp. nov., isolated from deep-sea sediment of the Indian Ocean.</title>
        <authorList>
            <person name="Shi H."/>
        </authorList>
    </citation>
    <scope>NUCLEOTIDE SEQUENCE</scope>
    <source>
        <strain evidence="3">GC03-9</strain>
    </source>
</reference>
<dbReference type="RefSeq" id="WP_241550604.1">
    <property type="nucleotide sequence ID" value="NZ_JANCNS010000001.1"/>
</dbReference>
<sequence length="145" mass="16540">MKRFIVILLLVAIPQFVQSQDEQAKKELTRLLDDFLEGAGKNDLEIHDRFWAEDLIYTSSSGERFGKEQLMNGVRNAEEDSGNSMVWSAEDVQINIYDDTAIVAFRLVGEAYAGEKNTYLNSGTFVKRNGQWEAVNWQATKERAK</sequence>
<protein>
    <submittedName>
        <fullName evidence="3">Nuclear transport factor 2 family protein</fullName>
    </submittedName>
</protein>
<gene>
    <name evidence="3" type="ORF">MKO06_01675</name>
</gene>
<dbReference type="InterPro" id="IPR032710">
    <property type="entry name" value="NTF2-like_dom_sf"/>
</dbReference>
<accession>A0A9X2KUX4</accession>
<dbReference type="InterPro" id="IPR027843">
    <property type="entry name" value="DUF4440"/>
</dbReference>
<dbReference type="Gene3D" id="3.10.450.50">
    <property type="match status" value="1"/>
</dbReference>
<dbReference type="Proteomes" id="UP001155280">
    <property type="component" value="Unassembled WGS sequence"/>
</dbReference>
<keyword evidence="4" id="KW-1185">Reference proteome</keyword>
<feature type="domain" description="DUF4440" evidence="2">
    <location>
        <begin position="29"/>
        <end position="132"/>
    </location>
</feature>
<evidence type="ECO:0000259" key="2">
    <source>
        <dbReference type="Pfam" id="PF14534"/>
    </source>
</evidence>
<dbReference type="Pfam" id="PF14534">
    <property type="entry name" value="DUF4440"/>
    <property type="match status" value="1"/>
</dbReference>